<evidence type="ECO:0000256" key="1">
    <source>
        <dbReference type="ARBA" id="ARBA00001668"/>
    </source>
</evidence>
<evidence type="ECO:0000256" key="2">
    <source>
        <dbReference type="ARBA" id="ARBA00009409"/>
    </source>
</evidence>
<keyword evidence="16" id="KW-0540">Nuclease</keyword>
<evidence type="ECO:0000256" key="3">
    <source>
        <dbReference type="ARBA" id="ARBA00022723"/>
    </source>
</evidence>
<dbReference type="PROSITE" id="PS51066">
    <property type="entry name" value="ZF_FPG_2"/>
    <property type="match status" value="1"/>
</dbReference>
<name>A0A1I5GWX9_9FLAO</name>
<dbReference type="STRING" id="913024.SAMN05421741_1532"/>
<keyword evidence="7" id="KW-0862">Zinc</keyword>
<keyword evidence="4" id="KW-0227">DNA damage</keyword>
<evidence type="ECO:0000259" key="15">
    <source>
        <dbReference type="PROSITE" id="PS51068"/>
    </source>
</evidence>
<sequence length="243" mass="27840">MPEGPSIVIAKEEMTVFIGKKVVEATGNAKIDMDRIEGKVLADVKSWGKHLLLCFDDFTVRIHFLLFGSYLVNEEKSATIRLGLVFKSGHINFYAAAVKVLEGDADLHYDWSADVMSDEWDPSKAIKKIADHKEELICDVLLDQDIFSGVGNIIKNEVLFRTRVNPNSIVGKIPSKKIKEIVEQARIYSFDFLKWKKEYQLKKQWLVHTKKECAQCGEPLVKEYTGKKKRRSFFCTTCQKLYV</sequence>
<protein>
    <submittedName>
        <fullName evidence="16">Endonuclease-8</fullName>
    </submittedName>
</protein>
<dbReference type="AlphaFoldDB" id="A0A1I5GWX9"/>
<evidence type="ECO:0000256" key="12">
    <source>
        <dbReference type="ARBA" id="ARBA00023295"/>
    </source>
</evidence>
<dbReference type="EMBL" id="FOVI01000053">
    <property type="protein sequence ID" value="SFO40469.1"/>
    <property type="molecule type" value="Genomic_DNA"/>
</dbReference>
<feature type="domain" description="FPG-type" evidence="14">
    <location>
        <begin position="206"/>
        <end position="240"/>
    </location>
</feature>
<keyword evidence="9" id="KW-0234">DNA repair</keyword>
<comment type="similarity">
    <text evidence="2">Belongs to the FPG family.</text>
</comment>
<dbReference type="InterPro" id="IPR015886">
    <property type="entry name" value="H2TH_FPG"/>
</dbReference>
<evidence type="ECO:0000256" key="5">
    <source>
        <dbReference type="ARBA" id="ARBA00022771"/>
    </source>
</evidence>
<accession>A0A1I5GWX9</accession>
<dbReference type="Pfam" id="PF01149">
    <property type="entry name" value="Fapy_DNA_glyco"/>
    <property type="match status" value="1"/>
</dbReference>
<dbReference type="InterPro" id="IPR000214">
    <property type="entry name" value="Znf_DNA_glyclase/AP_lyase"/>
</dbReference>
<dbReference type="GO" id="GO:0016829">
    <property type="term" value="F:lyase activity"/>
    <property type="evidence" value="ECO:0007669"/>
    <property type="project" value="UniProtKB-KW"/>
</dbReference>
<keyword evidence="8" id="KW-0238">DNA-binding</keyword>
<keyword evidence="12" id="KW-0326">Glycosidase</keyword>
<dbReference type="RefSeq" id="WP_091526665.1">
    <property type="nucleotide sequence ID" value="NZ_FOVI01000053.1"/>
</dbReference>
<dbReference type="GO" id="GO:0008534">
    <property type="term" value="F:oxidized purine nucleobase lesion DNA N-glycosylase activity"/>
    <property type="evidence" value="ECO:0007669"/>
    <property type="project" value="UniProtKB-EC"/>
</dbReference>
<evidence type="ECO:0000256" key="13">
    <source>
        <dbReference type="PROSITE-ProRule" id="PRU00391"/>
    </source>
</evidence>
<comment type="catalytic activity">
    <reaction evidence="1">
        <text>Hydrolysis of DNA containing ring-opened 7-methylguanine residues, releasing 2,6-diamino-4-hydroxy-5-(N-methyl)formamidopyrimidine.</text>
        <dbReference type="EC" id="3.2.2.23"/>
    </reaction>
</comment>
<evidence type="ECO:0000313" key="16">
    <source>
        <dbReference type="EMBL" id="SFO40469.1"/>
    </source>
</evidence>
<dbReference type="PANTHER" id="PTHR22993:SF9">
    <property type="entry name" value="FORMAMIDOPYRIMIDINE-DNA GLYCOSYLASE"/>
    <property type="match status" value="1"/>
</dbReference>
<dbReference type="SMART" id="SM00898">
    <property type="entry name" value="Fapy_DNA_glyco"/>
    <property type="match status" value="1"/>
</dbReference>
<dbReference type="SMART" id="SM01232">
    <property type="entry name" value="H2TH"/>
    <property type="match status" value="1"/>
</dbReference>
<evidence type="ECO:0000256" key="11">
    <source>
        <dbReference type="ARBA" id="ARBA00023268"/>
    </source>
</evidence>
<dbReference type="InterPro" id="IPR010979">
    <property type="entry name" value="Ribosomal_uS13-like_H2TH"/>
</dbReference>
<dbReference type="Gene3D" id="3.20.190.10">
    <property type="entry name" value="MutM-like, N-terminal"/>
    <property type="match status" value="1"/>
</dbReference>
<evidence type="ECO:0000313" key="17">
    <source>
        <dbReference type="Proteomes" id="UP000199036"/>
    </source>
</evidence>
<dbReference type="GO" id="GO:0003684">
    <property type="term" value="F:damaged DNA binding"/>
    <property type="evidence" value="ECO:0007669"/>
    <property type="project" value="InterPro"/>
</dbReference>
<evidence type="ECO:0000256" key="10">
    <source>
        <dbReference type="ARBA" id="ARBA00023239"/>
    </source>
</evidence>
<gene>
    <name evidence="16" type="ORF">SAMN05421741_1532</name>
</gene>
<evidence type="ECO:0000256" key="4">
    <source>
        <dbReference type="ARBA" id="ARBA00022763"/>
    </source>
</evidence>
<keyword evidence="10" id="KW-0456">Lyase</keyword>
<keyword evidence="6" id="KW-0378">Hydrolase</keyword>
<evidence type="ECO:0000256" key="6">
    <source>
        <dbReference type="ARBA" id="ARBA00022801"/>
    </source>
</evidence>
<dbReference type="SUPFAM" id="SSF46946">
    <property type="entry name" value="S13-like H2TH domain"/>
    <property type="match status" value="1"/>
</dbReference>
<evidence type="ECO:0000256" key="8">
    <source>
        <dbReference type="ARBA" id="ARBA00023125"/>
    </source>
</evidence>
<dbReference type="OrthoDB" id="9800855at2"/>
<dbReference type="Gene3D" id="1.10.8.50">
    <property type="match status" value="1"/>
</dbReference>
<dbReference type="InterPro" id="IPR035937">
    <property type="entry name" value="FPG_N"/>
</dbReference>
<dbReference type="SUPFAM" id="SSF81624">
    <property type="entry name" value="N-terminal domain of MutM-like DNA repair proteins"/>
    <property type="match status" value="1"/>
</dbReference>
<dbReference type="PROSITE" id="PS51068">
    <property type="entry name" value="FPG_CAT"/>
    <property type="match status" value="1"/>
</dbReference>
<dbReference type="GO" id="GO:0006284">
    <property type="term" value="P:base-excision repair"/>
    <property type="evidence" value="ECO:0007669"/>
    <property type="project" value="InterPro"/>
</dbReference>
<dbReference type="Proteomes" id="UP000199036">
    <property type="component" value="Unassembled WGS sequence"/>
</dbReference>
<keyword evidence="17" id="KW-1185">Reference proteome</keyword>
<evidence type="ECO:0000256" key="7">
    <source>
        <dbReference type="ARBA" id="ARBA00022833"/>
    </source>
</evidence>
<keyword evidence="11" id="KW-0511">Multifunctional enzyme</keyword>
<keyword evidence="5 13" id="KW-0863">Zinc-finger</keyword>
<keyword evidence="3" id="KW-0479">Metal-binding</keyword>
<dbReference type="PANTHER" id="PTHR22993">
    <property type="entry name" value="FORMAMIDOPYRIMIDINE-DNA GLYCOSYLASE"/>
    <property type="match status" value="1"/>
</dbReference>
<dbReference type="InterPro" id="IPR012319">
    <property type="entry name" value="FPG_cat"/>
</dbReference>
<dbReference type="GO" id="GO:0008270">
    <property type="term" value="F:zinc ion binding"/>
    <property type="evidence" value="ECO:0007669"/>
    <property type="project" value="UniProtKB-KW"/>
</dbReference>
<dbReference type="GO" id="GO:0003906">
    <property type="term" value="F:DNA-(apurinic or apyrimidinic site) endonuclease activity"/>
    <property type="evidence" value="ECO:0007669"/>
    <property type="project" value="InterPro"/>
</dbReference>
<reference evidence="17" key="1">
    <citation type="submission" date="2016-10" db="EMBL/GenBank/DDBJ databases">
        <authorList>
            <person name="Varghese N."/>
            <person name="Submissions S."/>
        </authorList>
    </citation>
    <scope>NUCLEOTIDE SEQUENCE [LARGE SCALE GENOMIC DNA]</scope>
    <source>
        <strain evidence="17">DS-12</strain>
    </source>
</reference>
<evidence type="ECO:0000256" key="9">
    <source>
        <dbReference type="ARBA" id="ARBA00023204"/>
    </source>
</evidence>
<proteinExistence type="inferred from homology"/>
<organism evidence="16 17">
    <name type="scientific">Paenimyroides ummariense</name>
    <dbReference type="NCBI Taxonomy" id="913024"/>
    <lineage>
        <taxon>Bacteria</taxon>
        <taxon>Pseudomonadati</taxon>
        <taxon>Bacteroidota</taxon>
        <taxon>Flavobacteriia</taxon>
        <taxon>Flavobacteriales</taxon>
        <taxon>Flavobacteriaceae</taxon>
        <taxon>Paenimyroides</taxon>
    </lineage>
</organism>
<evidence type="ECO:0000259" key="14">
    <source>
        <dbReference type="PROSITE" id="PS51066"/>
    </source>
</evidence>
<keyword evidence="16" id="KW-0255">Endonuclease</keyword>
<feature type="domain" description="Formamidopyrimidine-DNA glycosylase catalytic" evidence="15">
    <location>
        <begin position="2"/>
        <end position="89"/>
    </location>
</feature>
<dbReference type="Pfam" id="PF06831">
    <property type="entry name" value="H2TH"/>
    <property type="match status" value="1"/>
</dbReference>